<keyword evidence="4" id="KW-0812">Transmembrane</keyword>
<evidence type="ECO:0000256" key="1">
    <source>
        <dbReference type="ARBA" id="ARBA00011073"/>
    </source>
</evidence>
<dbReference type="Gene3D" id="3.40.50.200">
    <property type="entry name" value="Peptidase S8/S53 domain"/>
    <property type="match status" value="1"/>
</dbReference>
<feature type="transmembrane region" description="Helical" evidence="4">
    <location>
        <begin position="64"/>
        <end position="82"/>
    </location>
</feature>
<organism evidence="7 8">
    <name type="scientific">Kingdonia uniflora</name>
    <dbReference type="NCBI Taxonomy" id="39325"/>
    <lineage>
        <taxon>Eukaryota</taxon>
        <taxon>Viridiplantae</taxon>
        <taxon>Streptophyta</taxon>
        <taxon>Embryophyta</taxon>
        <taxon>Tracheophyta</taxon>
        <taxon>Spermatophyta</taxon>
        <taxon>Magnoliopsida</taxon>
        <taxon>Ranunculales</taxon>
        <taxon>Circaeasteraceae</taxon>
        <taxon>Kingdonia</taxon>
    </lineage>
</organism>
<evidence type="ECO:0000313" key="7">
    <source>
        <dbReference type="EMBL" id="KAF6176936.1"/>
    </source>
</evidence>
<dbReference type="EMBL" id="JACGCM010000012">
    <property type="protein sequence ID" value="KAF6176936.1"/>
    <property type="molecule type" value="Genomic_DNA"/>
</dbReference>
<evidence type="ECO:0000259" key="5">
    <source>
        <dbReference type="Pfam" id="PF00082"/>
    </source>
</evidence>
<evidence type="ECO:0000256" key="4">
    <source>
        <dbReference type="SAM" id="Phobius"/>
    </source>
</evidence>
<evidence type="ECO:0000259" key="6">
    <source>
        <dbReference type="Pfam" id="PF17766"/>
    </source>
</evidence>
<keyword evidence="8" id="KW-1185">Reference proteome</keyword>
<reference evidence="7 8" key="1">
    <citation type="journal article" date="2020" name="IScience">
        <title>Genome Sequencing of the Endangered Kingdonia uniflora (Circaeasteraceae, Ranunculales) Reveals Potential Mechanisms of Evolutionary Specialization.</title>
        <authorList>
            <person name="Sun Y."/>
            <person name="Deng T."/>
            <person name="Zhang A."/>
            <person name="Moore M.J."/>
            <person name="Landis J.B."/>
            <person name="Lin N."/>
            <person name="Zhang H."/>
            <person name="Zhang X."/>
            <person name="Huang J."/>
            <person name="Zhang X."/>
            <person name="Sun H."/>
            <person name="Wang H."/>
        </authorList>
    </citation>
    <scope>NUCLEOTIDE SEQUENCE [LARGE SCALE GENOMIC DNA]</scope>
    <source>
        <strain evidence="7">TB1705</strain>
        <tissue evidence="7">Leaf</tissue>
    </source>
</reference>
<keyword evidence="4" id="KW-1133">Transmembrane helix</keyword>
<dbReference type="Pfam" id="PF17766">
    <property type="entry name" value="fn3_6"/>
    <property type="match status" value="1"/>
</dbReference>
<evidence type="ECO:0000256" key="2">
    <source>
        <dbReference type="ARBA" id="ARBA00022729"/>
    </source>
</evidence>
<dbReference type="InterPro" id="IPR041469">
    <property type="entry name" value="Subtilisin-like_FN3"/>
</dbReference>
<dbReference type="PANTHER" id="PTHR10795">
    <property type="entry name" value="PROPROTEIN CONVERTASE SUBTILISIN/KEXIN"/>
    <property type="match status" value="1"/>
</dbReference>
<evidence type="ECO:0000313" key="8">
    <source>
        <dbReference type="Proteomes" id="UP000541444"/>
    </source>
</evidence>
<dbReference type="Gene3D" id="2.60.40.2310">
    <property type="match status" value="1"/>
</dbReference>
<dbReference type="InterPro" id="IPR000209">
    <property type="entry name" value="Peptidase_S8/S53_dom"/>
</dbReference>
<dbReference type="AlphaFoldDB" id="A0A7J7PBZ3"/>
<dbReference type="Pfam" id="PF00082">
    <property type="entry name" value="Peptidase_S8"/>
    <property type="match status" value="1"/>
</dbReference>
<dbReference type="Proteomes" id="UP000541444">
    <property type="component" value="Unassembled WGS sequence"/>
</dbReference>
<keyword evidence="2" id="KW-0732">Signal</keyword>
<name>A0A7J7PBZ3_9MAGN</name>
<comment type="caution">
    <text evidence="3">Lacks conserved residue(s) required for the propagation of feature annotation.</text>
</comment>
<proteinExistence type="inferred from homology"/>
<keyword evidence="4" id="KW-0472">Membrane</keyword>
<dbReference type="InterPro" id="IPR036852">
    <property type="entry name" value="Peptidase_S8/S53_dom_sf"/>
</dbReference>
<dbReference type="SUPFAM" id="SSF52743">
    <property type="entry name" value="Subtilisin-like"/>
    <property type="match status" value="1"/>
</dbReference>
<comment type="caution">
    <text evidence="7">The sequence shown here is derived from an EMBL/GenBank/DDBJ whole genome shotgun (WGS) entry which is preliminary data.</text>
</comment>
<feature type="transmembrane region" description="Helical" evidence="4">
    <location>
        <begin position="34"/>
        <end position="55"/>
    </location>
</feature>
<dbReference type="InterPro" id="IPR045051">
    <property type="entry name" value="SBT"/>
</dbReference>
<sequence>MNRVVVGGNVGTIGTVCANRIVGLAAVGDVVIDAVEGTCVVGIVVFGIVINAVVLTRGDVGSRIGVPVVVVGVVVGAVIGNIESFPRPATCIGVGFSGLIPAVRALRINPPIGTPLPQPRPVVALSRFSQSPSLRSPSKLGIFVVKVLLQYYNSLLERDGFSSRIVKFGGVASITGVKASYTNSAPKVMYYSARGPDPQDNLFRNADILKPNLIAPGNSIWAAWSSAGADSVEFLGENFAMLSGSSMAAPHVAGLAALIKQKYPSFSPSAIGSALSTTASLLDKQGGSIMAQRSYSKPDLNQSPATPFDMGSGLVNATAALDPGLIFNSSYDNFFSFLCGINGSGPVVLNYTGQSCRMSTINATDLNLPSITIAKLKGSRTVQREVTNIANNETYQVNWSPPYGVSMSVTPYKFFIESGQRQLLTLLFNATINSTSASFGRIGLYGNHGHAVNIPISVVLKISPNVSDT</sequence>
<accession>A0A7J7PBZ3</accession>
<dbReference type="GO" id="GO:0006508">
    <property type="term" value="P:proteolysis"/>
    <property type="evidence" value="ECO:0007669"/>
    <property type="project" value="InterPro"/>
</dbReference>
<dbReference type="GO" id="GO:0004252">
    <property type="term" value="F:serine-type endopeptidase activity"/>
    <property type="evidence" value="ECO:0007669"/>
    <property type="project" value="InterPro"/>
</dbReference>
<dbReference type="OrthoDB" id="206201at2759"/>
<comment type="similarity">
    <text evidence="1 3">Belongs to the peptidase S8 family.</text>
</comment>
<protein>
    <submittedName>
        <fullName evidence="7">Uncharacterized protein</fullName>
    </submittedName>
</protein>
<evidence type="ECO:0000256" key="3">
    <source>
        <dbReference type="PROSITE-ProRule" id="PRU01240"/>
    </source>
</evidence>
<feature type="domain" description="Subtilisin-like protease fibronectin type-III" evidence="6">
    <location>
        <begin position="365"/>
        <end position="458"/>
    </location>
</feature>
<gene>
    <name evidence="7" type="ORF">GIB67_027736</name>
</gene>
<feature type="domain" description="Peptidase S8/S53" evidence="5">
    <location>
        <begin position="181"/>
        <end position="286"/>
    </location>
</feature>
<dbReference type="PROSITE" id="PS51892">
    <property type="entry name" value="SUBTILASE"/>
    <property type="match status" value="1"/>
</dbReference>